<keyword evidence="6 8" id="KW-0998">Cell outer membrane</keyword>
<keyword evidence="4 8" id="KW-0472">Membrane</keyword>
<keyword evidence="3" id="KW-0732">Signal</keyword>
<evidence type="ECO:0000256" key="3">
    <source>
        <dbReference type="ARBA" id="ARBA00022729"/>
    </source>
</evidence>
<organism evidence="9">
    <name type="scientific">Borrelia miyamotoi</name>
    <dbReference type="NCBI Taxonomy" id="47466"/>
    <lineage>
        <taxon>Bacteria</taxon>
        <taxon>Pseudomonadati</taxon>
        <taxon>Spirochaetota</taxon>
        <taxon>Spirochaetia</taxon>
        <taxon>Spirochaetales</taxon>
        <taxon>Borreliaceae</taxon>
        <taxon>Borrelia</taxon>
    </lineage>
</organism>
<keyword evidence="5 8" id="KW-0564">Palmitate</keyword>
<gene>
    <name evidence="9" type="ORF">EZU71_06775</name>
</gene>
<reference evidence="9" key="1">
    <citation type="submission" date="2019-03" db="EMBL/GenBank/DDBJ databases">
        <title>Whole genome sequencing of Borrelia miyamotoi strains isolated at the Russian territory.</title>
        <authorList>
            <person name="Kuleshov K.V."/>
            <person name="Platonov A.E."/>
            <person name="Goptar I.A."/>
            <person name="Shipulin G.A."/>
            <person name="Markelov M.L."/>
            <person name="Koetsveld J."/>
            <person name="Kolyasnikova N.M."/>
            <person name="Sarksyan D.S."/>
            <person name="Toporkova M.G."/>
            <person name="Hovius J.W."/>
        </authorList>
    </citation>
    <scope>NUCLEOTIDE SEQUENCE</scope>
    <source>
        <strain evidence="9">Yekat-18</strain>
        <plasmid evidence="9">unnamed</plasmid>
    </source>
</reference>
<accession>A0A482CZT7</accession>
<evidence type="ECO:0000256" key="8">
    <source>
        <dbReference type="RuleBase" id="RU363105"/>
    </source>
</evidence>
<dbReference type="Pfam" id="PF00921">
    <property type="entry name" value="Lipoprotein_2"/>
    <property type="match status" value="1"/>
</dbReference>
<dbReference type="SUPFAM" id="SSF74748">
    <property type="entry name" value="Variable surface antigen VlsE"/>
    <property type="match status" value="1"/>
</dbReference>
<dbReference type="InterPro" id="IPR000680">
    <property type="entry name" value="Borrelia_lipo"/>
</dbReference>
<keyword evidence="9" id="KW-0614">Plasmid</keyword>
<sequence length="66" mass="7093">MGFTAKTTTKKNEVGSYFNSRGVKLGEASNEVEEVAKKAETGITENYASKNHIQEAVEVTKGVLAT</sequence>
<evidence type="ECO:0000256" key="6">
    <source>
        <dbReference type="ARBA" id="ARBA00023237"/>
    </source>
</evidence>
<evidence type="ECO:0000256" key="2">
    <source>
        <dbReference type="ARBA" id="ARBA00004459"/>
    </source>
</evidence>
<protein>
    <recommendedName>
        <fullName evidence="8">Variable large protein</fullName>
    </recommendedName>
</protein>
<dbReference type="EMBL" id="CP037577">
    <property type="protein sequence ID" value="QBL99533.1"/>
    <property type="molecule type" value="Genomic_DNA"/>
</dbReference>
<comment type="function">
    <text evidence="1 8">The Vlp and Vsp proteins are antigenically distinct proteins, only one vlp or vsp gene is transcriptionally active at any one time. Switching between these genes is a mechanism of host immune response evasion.</text>
</comment>
<keyword evidence="7 8" id="KW-0449">Lipoprotein</keyword>
<evidence type="ECO:0000256" key="5">
    <source>
        <dbReference type="ARBA" id="ARBA00023139"/>
    </source>
</evidence>
<dbReference type="GO" id="GO:0009279">
    <property type="term" value="C:cell outer membrane"/>
    <property type="evidence" value="ECO:0007669"/>
    <property type="project" value="UniProtKB-SubCell"/>
</dbReference>
<proteinExistence type="predicted"/>
<comment type="subcellular location">
    <subcellularLocation>
        <location evidence="2 8">Cell outer membrane</location>
        <topology evidence="2 8">Lipid-anchor</topology>
    </subcellularLocation>
</comment>
<evidence type="ECO:0000313" key="9">
    <source>
        <dbReference type="EMBL" id="QBL99533.1"/>
    </source>
</evidence>
<dbReference type="AlphaFoldDB" id="A0A482CZT7"/>
<name>A0A482CZT7_9SPIR</name>
<evidence type="ECO:0000256" key="4">
    <source>
        <dbReference type="ARBA" id="ARBA00023136"/>
    </source>
</evidence>
<evidence type="ECO:0000256" key="7">
    <source>
        <dbReference type="ARBA" id="ARBA00023288"/>
    </source>
</evidence>
<geneLocation type="plasmid" evidence="9">
    <name>unnamed</name>
</geneLocation>
<evidence type="ECO:0000256" key="1">
    <source>
        <dbReference type="ARBA" id="ARBA00003932"/>
    </source>
</evidence>